<dbReference type="STRING" id="243275.TDE_1620"/>
<evidence type="ECO:0000256" key="6">
    <source>
        <dbReference type="PROSITE-ProRule" id="PRU00560"/>
    </source>
</evidence>
<accession>Q73M89</accession>
<dbReference type="PANTHER" id="PTHR11070">
    <property type="entry name" value="UVRD / RECB / PCRA DNA HELICASE FAMILY MEMBER"/>
    <property type="match status" value="1"/>
</dbReference>
<keyword evidence="2 6" id="KW-0378">Hydrolase</keyword>
<dbReference type="InterPro" id="IPR014016">
    <property type="entry name" value="UvrD-like_ATP-bd"/>
</dbReference>
<dbReference type="OrthoDB" id="1100019at2"/>
<keyword evidence="10" id="KW-1185">Reference proteome</keyword>
<feature type="domain" description="UvrD-like helicase ATP-binding" evidence="8">
    <location>
        <begin position="21"/>
        <end position="319"/>
    </location>
</feature>
<evidence type="ECO:0000256" key="7">
    <source>
        <dbReference type="SAM" id="MobiDB-lite"/>
    </source>
</evidence>
<feature type="region of interest" description="Disordered" evidence="7">
    <location>
        <begin position="281"/>
        <end position="303"/>
    </location>
</feature>
<dbReference type="Proteomes" id="UP000008212">
    <property type="component" value="Chromosome"/>
</dbReference>
<dbReference type="EMBL" id="AE017226">
    <property type="protein sequence ID" value="AAS12137.1"/>
    <property type="molecule type" value="Genomic_DNA"/>
</dbReference>
<proteinExistence type="predicted"/>
<dbReference type="AlphaFoldDB" id="Q73M89"/>
<reference evidence="9 10" key="1">
    <citation type="journal article" date="2004" name="Proc. Natl. Acad. Sci. U.S.A.">
        <title>Comparison of the genome of the oral pathogen Treponema denticola with other spirochete genomes.</title>
        <authorList>
            <person name="Seshadri R."/>
            <person name="Myers G.S."/>
            <person name="Tettelin H."/>
            <person name="Eisen J.A."/>
            <person name="Heidelberg J.F."/>
            <person name="Dodson R.J."/>
            <person name="Davidsen T.M."/>
            <person name="DeBoy R.T."/>
            <person name="Fouts D.E."/>
            <person name="Haft D.H."/>
            <person name="Selengut J."/>
            <person name="Ren Q."/>
            <person name="Brinkac L.M."/>
            <person name="Madupu R."/>
            <person name="Kolonay J."/>
            <person name="Durkin S.A."/>
            <person name="Daugherty S.C."/>
            <person name="Shetty J."/>
            <person name="Shvartsbeyn A."/>
            <person name="Gebregeorgis E."/>
            <person name="Geer K."/>
            <person name="Tsegaye G."/>
            <person name="Malek J."/>
            <person name="Ayodeji B."/>
            <person name="Shatsman S."/>
            <person name="McLeod M.P."/>
            <person name="Smajs D."/>
            <person name="Howell J.K."/>
            <person name="Pal S."/>
            <person name="Amin A."/>
            <person name="Vashisth P."/>
            <person name="McNeill T.Z."/>
            <person name="Xiang Q."/>
            <person name="Sodergren E."/>
            <person name="Baca E."/>
            <person name="Weinstock G.M."/>
            <person name="Norris S.J."/>
            <person name="Fraser C.M."/>
            <person name="Paulsen I.T."/>
        </authorList>
    </citation>
    <scope>NUCLEOTIDE SEQUENCE [LARGE SCALE GENOMIC DNA]</scope>
    <source>
        <strain evidence="10">ATCC 35405 / DSM 14222 / CIP 103919 / JCM 8153 / KCTC 15104</strain>
    </source>
</reference>
<dbReference type="GO" id="GO:0000725">
    <property type="term" value="P:recombinational repair"/>
    <property type="evidence" value="ECO:0007669"/>
    <property type="project" value="TreeGrafter"/>
</dbReference>
<sequence length="667" mass="76499">MQITITNEDIEYAEKILLPANKHFDEERRNFITNLDTIDLQAVPGSGKTTALLAKLIILEKKMPFPDGSGVLILSHTNTAVEEIQSKLQTIAPKLFNFPNFVGTIQSFTDTFLALPYYAHVHKTHPYRIDDDIYFRRCELALKYKYSSLTWFSYRPHKVQMTTLLTAKIDQNGCAKCINGLKNLKCSTAIKIAQFKYDNVKKGFLTYNDAFEFANFYINDNPRIVSIFQKRFKYVFVDEMQDMHSHQIKLLDALFYTSGHTDEQQTITVFQRIGDVNQSIFGENDSDNSDGSTEKADNSGKADWKPREHLTLLGSHRLSPCTAAIVSSFAVEPNAIQGLRKNADGTAIDIKPYLFVYKKENIKTVIKKFAHLIYKLQNEGKLPMTGSYAAVGWRKSILDDAADNKLGISDYYDSLCAAAASTKINYSSLTDHLLAVDPHKKHLETMRKSILNALLHILYMQKIQDKHGRYYTIRTLFKYLKEETDIYELFKRNLFRWCKQRINSEPVEQTIHNIQAFLPDFLQAVSLDNNLININNDTYLFITNPTTIIQNNKPTGQEQINTYSISGIDISIKTVHAIKGQTVTGLLYMETYNSSMHESNRLVDCFIHKKFRKTAKTKKSGMMYKAAKTVYVGFSRPTHLLCFAVQKERFDKYLSNIDRAVWDIIDI</sequence>
<evidence type="ECO:0000313" key="9">
    <source>
        <dbReference type="EMBL" id="AAS12137.1"/>
    </source>
</evidence>
<evidence type="ECO:0000256" key="4">
    <source>
        <dbReference type="ARBA" id="ARBA00022840"/>
    </source>
</evidence>
<dbReference type="InterPro" id="IPR000212">
    <property type="entry name" value="DNA_helicase_UvrD/REP"/>
</dbReference>
<dbReference type="GO" id="GO:0016787">
    <property type="term" value="F:hydrolase activity"/>
    <property type="evidence" value="ECO:0007669"/>
    <property type="project" value="UniProtKB-UniRule"/>
</dbReference>
<dbReference type="PANTHER" id="PTHR11070:SF2">
    <property type="entry name" value="ATP-DEPENDENT DNA HELICASE SRS2"/>
    <property type="match status" value="1"/>
</dbReference>
<dbReference type="GO" id="GO:0043138">
    <property type="term" value="F:3'-5' DNA helicase activity"/>
    <property type="evidence" value="ECO:0007669"/>
    <property type="project" value="TreeGrafter"/>
</dbReference>
<dbReference type="Gene3D" id="3.40.50.300">
    <property type="entry name" value="P-loop containing nucleotide triphosphate hydrolases"/>
    <property type="match status" value="1"/>
</dbReference>
<keyword evidence="4 6" id="KW-0067">ATP-binding</keyword>
<dbReference type="eggNOG" id="COG0210">
    <property type="taxonomic scope" value="Bacteria"/>
</dbReference>
<evidence type="ECO:0000256" key="1">
    <source>
        <dbReference type="ARBA" id="ARBA00022741"/>
    </source>
</evidence>
<dbReference type="RefSeq" id="WP_002679307.1">
    <property type="nucleotide sequence ID" value="NC_002967.9"/>
</dbReference>
<dbReference type="GO" id="GO:0003677">
    <property type="term" value="F:DNA binding"/>
    <property type="evidence" value="ECO:0007669"/>
    <property type="project" value="InterPro"/>
</dbReference>
<name>Q73M89_TREDE</name>
<dbReference type="HOGENOM" id="CLU_004585_8_1_12"/>
<feature type="binding site" evidence="6">
    <location>
        <begin position="42"/>
        <end position="49"/>
    </location>
    <ligand>
        <name>ATP</name>
        <dbReference type="ChEBI" id="CHEBI:30616"/>
    </ligand>
</feature>
<evidence type="ECO:0000256" key="3">
    <source>
        <dbReference type="ARBA" id="ARBA00022806"/>
    </source>
</evidence>
<keyword evidence="3 6" id="KW-0347">Helicase</keyword>
<dbReference type="PaxDb" id="243275-TDE_1620"/>
<dbReference type="SUPFAM" id="SSF52540">
    <property type="entry name" value="P-loop containing nucleoside triphosphate hydrolases"/>
    <property type="match status" value="1"/>
</dbReference>
<evidence type="ECO:0000256" key="5">
    <source>
        <dbReference type="ARBA" id="ARBA00034923"/>
    </source>
</evidence>
<keyword evidence="1 6" id="KW-0547">Nucleotide-binding</keyword>
<protein>
    <recommendedName>
        <fullName evidence="5">DNA 3'-5' helicase II</fullName>
    </recommendedName>
</protein>
<dbReference type="GeneID" id="2740861"/>
<dbReference type="PATRIC" id="fig|243275.7.peg.1548"/>
<dbReference type="Pfam" id="PF00580">
    <property type="entry name" value="UvrD-helicase"/>
    <property type="match status" value="1"/>
</dbReference>
<organism evidence="9 10">
    <name type="scientific">Treponema denticola (strain ATCC 35405 / DSM 14222 / CIP 103919 / JCM 8153 / KCTC 15104)</name>
    <dbReference type="NCBI Taxonomy" id="243275"/>
    <lineage>
        <taxon>Bacteria</taxon>
        <taxon>Pseudomonadati</taxon>
        <taxon>Spirochaetota</taxon>
        <taxon>Spirochaetia</taxon>
        <taxon>Spirochaetales</taxon>
        <taxon>Treponemataceae</taxon>
        <taxon>Treponema</taxon>
    </lineage>
</organism>
<gene>
    <name evidence="9" type="ordered locus">TDE_1620</name>
</gene>
<feature type="compositionally biased region" description="Basic and acidic residues" evidence="7">
    <location>
        <begin position="292"/>
        <end position="303"/>
    </location>
</feature>
<evidence type="ECO:0000313" key="10">
    <source>
        <dbReference type="Proteomes" id="UP000008212"/>
    </source>
</evidence>
<dbReference type="InterPro" id="IPR027417">
    <property type="entry name" value="P-loop_NTPase"/>
</dbReference>
<evidence type="ECO:0000256" key="2">
    <source>
        <dbReference type="ARBA" id="ARBA00022801"/>
    </source>
</evidence>
<dbReference type="GO" id="GO:0005524">
    <property type="term" value="F:ATP binding"/>
    <property type="evidence" value="ECO:0007669"/>
    <property type="project" value="UniProtKB-UniRule"/>
</dbReference>
<dbReference type="PROSITE" id="PS51198">
    <property type="entry name" value="UVRD_HELICASE_ATP_BIND"/>
    <property type="match status" value="1"/>
</dbReference>
<evidence type="ECO:0000259" key="8">
    <source>
        <dbReference type="PROSITE" id="PS51198"/>
    </source>
</evidence>
<dbReference type="KEGG" id="tde:TDE_1620"/>